<sequence>MNKDKIKKTQLLSDLGRFKGKKITVTFIDGKSVTGKLTSFDDVGNCVLKKCGEWDYGNTVVCLGRSIVLVCLNAPYIL</sequence>
<dbReference type="GeneID" id="9699618"/>
<evidence type="ECO:0000313" key="3">
    <source>
        <dbReference type="Proteomes" id="UP000002313"/>
    </source>
</evidence>
<dbReference type="SUPFAM" id="SSF50182">
    <property type="entry name" value="Sm-like ribonucleoproteins"/>
    <property type="match status" value="1"/>
</dbReference>
<reference evidence="2 3" key="1">
    <citation type="journal article" date="2010" name="Nat. Commun.">
        <title>The complete sequence of the smallest known nuclear genome from the microsporidian Encephalitozoon intestinalis.</title>
        <authorList>
            <person name="Corradi N."/>
            <person name="Pombert J.-F."/>
            <person name="Farinelli L."/>
            <person name="Didier E.S."/>
            <person name="Keeling P.J."/>
        </authorList>
    </citation>
    <scope>NUCLEOTIDE SEQUENCE [LARGE SCALE GENOMIC DNA]</scope>
    <source>
        <strain evidence="2 3">ATCC 50506</strain>
    </source>
</reference>
<dbReference type="OrthoDB" id="422364at2759"/>
<dbReference type="Pfam" id="PF01423">
    <property type="entry name" value="LSM"/>
    <property type="match status" value="1"/>
</dbReference>
<reference evidence="2 3" key="2">
    <citation type="journal article" date="2012" name="Proc. Natl. Acad. Sci. U.S.A.">
        <title>Gain and loss of multiple functionally related, horizontally transferred genes in the reduced genomes of two microsporidian parasites.</title>
        <authorList>
            <person name="Pombert J.-F."/>
            <person name="Selman M."/>
            <person name="Burki F."/>
            <person name="Bardell F.T."/>
            <person name="Farinelli L."/>
            <person name="Solter L.F."/>
            <person name="Whitman D.W."/>
            <person name="Weiss L.M."/>
            <person name="Corradi N."/>
            <person name="Keeling P.J."/>
        </authorList>
    </citation>
    <scope>NUCLEOTIDE SEQUENCE [LARGE SCALE GENOMIC DNA]</scope>
    <source>
        <strain evidence="2 3">ATCC 50506</strain>
    </source>
</reference>
<dbReference type="HOGENOM" id="CLU_197704_0_0_1"/>
<dbReference type="InterPro" id="IPR010920">
    <property type="entry name" value="LSM_dom_sf"/>
</dbReference>
<dbReference type="SMART" id="SM00651">
    <property type="entry name" value="Sm"/>
    <property type="match status" value="1"/>
</dbReference>
<dbReference type="EMBL" id="CP001952">
    <property type="protein sequence ID" value="ADM12550.1"/>
    <property type="molecule type" value="Genomic_DNA"/>
</dbReference>
<dbReference type="KEGG" id="ein:Eint_110500"/>
<evidence type="ECO:0000313" key="2">
    <source>
        <dbReference type="EMBL" id="ADM12550.1"/>
    </source>
</evidence>
<proteinExistence type="predicted"/>
<dbReference type="Gene3D" id="2.30.30.100">
    <property type="match status" value="1"/>
</dbReference>
<dbReference type="GO" id="GO:0032991">
    <property type="term" value="C:protein-containing complex"/>
    <property type="evidence" value="ECO:0007669"/>
    <property type="project" value="UniProtKB-ARBA"/>
</dbReference>
<accession>E0SAC5</accession>
<dbReference type="AlphaFoldDB" id="E0SAC5"/>
<gene>
    <name evidence="2" type="ORF">Eint_110500</name>
</gene>
<protein>
    <submittedName>
        <fullName evidence="2">U6 snRNA-associated Sm-like protein</fullName>
    </submittedName>
</protein>
<keyword evidence="3" id="KW-1185">Reference proteome</keyword>
<organism evidence="2 3">
    <name type="scientific">Encephalitozoon intestinalis (strain ATCC 50506)</name>
    <name type="common">Microsporidian parasite</name>
    <name type="synonym">Septata intestinalis</name>
    <dbReference type="NCBI Taxonomy" id="876142"/>
    <lineage>
        <taxon>Eukaryota</taxon>
        <taxon>Fungi</taxon>
        <taxon>Fungi incertae sedis</taxon>
        <taxon>Microsporidia</taxon>
        <taxon>Unikaryonidae</taxon>
        <taxon>Encephalitozoon</taxon>
    </lineage>
</organism>
<dbReference type="InterPro" id="IPR001163">
    <property type="entry name" value="Sm_dom_euk/arc"/>
</dbReference>
<dbReference type="RefSeq" id="XP_003073910.1">
    <property type="nucleotide sequence ID" value="XM_003073864.1"/>
</dbReference>
<evidence type="ECO:0000259" key="1">
    <source>
        <dbReference type="SMART" id="SM00651"/>
    </source>
</evidence>
<dbReference type="VEuPathDB" id="MicrosporidiaDB:Eint_110500"/>
<dbReference type="Proteomes" id="UP000002313">
    <property type="component" value="Chromosome XI"/>
</dbReference>
<name>E0SAC5_ENCIT</name>
<feature type="domain" description="Sm" evidence="1">
    <location>
        <begin position="13"/>
        <end position="72"/>
    </location>
</feature>